<accession>I1P866</accession>
<protein>
    <submittedName>
        <fullName evidence="1">Uncharacterized protein</fullName>
    </submittedName>
</protein>
<keyword evidence="2" id="KW-1185">Reference proteome</keyword>
<reference evidence="1" key="1">
    <citation type="submission" date="2015-06" db="UniProtKB">
        <authorList>
            <consortium name="EnsemblPlants"/>
        </authorList>
    </citation>
    <scope>IDENTIFICATION</scope>
</reference>
<sequence>MGYSFNSKGLKTDELLPYGLGFSGGRLAFAAGEQSGQTSLVQPCNTQHVLYQIFFTVSKFCKNILLPSYRRSIFL</sequence>
<reference evidence="1 2" key="2">
    <citation type="submission" date="2018-04" db="EMBL/GenBank/DDBJ databases">
        <title>OglaRS2 (Oryza glaberrima Reference Sequence Version 2).</title>
        <authorList>
            <person name="Zhang J."/>
            <person name="Kudrna D."/>
            <person name="Lee S."/>
            <person name="Talag J."/>
            <person name="Rajasekar S."/>
            <person name="Wing R.A."/>
        </authorList>
    </citation>
    <scope>NUCLEOTIDE SEQUENCE [LARGE SCALE GENOMIC DNA]</scope>
    <source>
        <strain evidence="1 2">cv. IRGC 96717</strain>
    </source>
</reference>
<evidence type="ECO:0000313" key="2">
    <source>
        <dbReference type="Proteomes" id="UP000007306"/>
    </source>
</evidence>
<dbReference type="EnsemblPlants" id="ORGLA03G0056200.1">
    <property type="protein sequence ID" value="ORGLA03G0056200.1"/>
    <property type="gene ID" value="ORGLA03G0056200"/>
</dbReference>
<dbReference type="Gramene" id="ORGLA03G0056200.1">
    <property type="protein sequence ID" value="ORGLA03G0056200.1"/>
    <property type="gene ID" value="ORGLA03G0056200"/>
</dbReference>
<organism evidence="1 2">
    <name type="scientific">Oryza glaberrima</name>
    <name type="common">African rice</name>
    <dbReference type="NCBI Taxonomy" id="4538"/>
    <lineage>
        <taxon>Eukaryota</taxon>
        <taxon>Viridiplantae</taxon>
        <taxon>Streptophyta</taxon>
        <taxon>Embryophyta</taxon>
        <taxon>Tracheophyta</taxon>
        <taxon>Spermatophyta</taxon>
        <taxon>Magnoliopsida</taxon>
        <taxon>Liliopsida</taxon>
        <taxon>Poales</taxon>
        <taxon>Poaceae</taxon>
        <taxon>BOP clade</taxon>
        <taxon>Oryzoideae</taxon>
        <taxon>Oryzeae</taxon>
        <taxon>Oryzinae</taxon>
        <taxon>Oryza</taxon>
    </lineage>
</organism>
<proteinExistence type="predicted"/>
<name>I1P866_ORYGL</name>
<dbReference type="HOGENOM" id="CLU_2675134_0_0_1"/>
<dbReference type="Proteomes" id="UP000007306">
    <property type="component" value="Chromosome 3"/>
</dbReference>
<evidence type="ECO:0000313" key="1">
    <source>
        <dbReference type="EnsemblPlants" id="ORGLA03G0056200.1"/>
    </source>
</evidence>
<dbReference type="AlphaFoldDB" id="I1P866"/>